<evidence type="ECO:0000256" key="1">
    <source>
        <dbReference type="SAM" id="Phobius"/>
    </source>
</evidence>
<feature type="transmembrane region" description="Helical" evidence="1">
    <location>
        <begin position="116"/>
        <end position="134"/>
    </location>
</feature>
<keyword evidence="3" id="KW-1185">Reference proteome</keyword>
<accession>A0A7W8QHC9</accession>
<feature type="transmembrane region" description="Helical" evidence="1">
    <location>
        <begin position="21"/>
        <end position="45"/>
    </location>
</feature>
<feature type="transmembrane region" description="Helical" evidence="1">
    <location>
        <begin position="178"/>
        <end position="198"/>
    </location>
</feature>
<dbReference type="EMBL" id="JACHDB010000001">
    <property type="protein sequence ID" value="MBB5430280.1"/>
    <property type="molecule type" value="Genomic_DNA"/>
</dbReference>
<feature type="transmembrane region" description="Helical" evidence="1">
    <location>
        <begin position="86"/>
        <end position="104"/>
    </location>
</feature>
<dbReference type="RefSeq" id="WP_184388051.1">
    <property type="nucleotide sequence ID" value="NZ_BAAAJD010000066.1"/>
</dbReference>
<keyword evidence="1" id="KW-0812">Transmembrane</keyword>
<reference evidence="2 3" key="1">
    <citation type="submission" date="2020-08" db="EMBL/GenBank/DDBJ databases">
        <title>Sequencing the genomes of 1000 actinobacteria strains.</title>
        <authorList>
            <person name="Klenk H.-P."/>
        </authorList>
    </citation>
    <scope>NUCLEOTIDE SEQUENCE [LARGE SCALE GENOMIC DNA]</scope>
    <source>
        <strain evidence="2 3">DSM 44551</strain>
    </source>
</reference>
<keyword evidence="1" id="KW-1133">Transmembrane helix</keyword>
<evidence type="ECO:0000313" key="2">
    <source>
        <dbReference type="EMBL" id="MBB5430280.1"/>
    </source>
</evidence>
<dbReference type="Proteomes" id="UP000572635">
    <property type="component" value="Unassembled WGS sequence"/>
</dbReference>
<organism evidence="2 3">
    <name type="scientific">Nocardiopsis composta</name>
    <dbReference type="NCBI Taxonomy" id="157465"/>
    <lineage>
        <taxon>Bacteria</taxon>
        <taxon>Bacillati</taxon>
        <taxon>Actinomycetota</taxon>
        <taxon>Actinomycetes</taxon>
        <taxon>Streptosporangiales</taxon>
        <taxon>Nocardiopsidaceae</taxon>
        <taxon>Nocardiopsis</taxon>
    </lineage>
</organism>
<comment type="caution">
    <text evidence="2">The sequence shown here is derived from an EMBL/GenBank/DDBJ whole genome shotgun (WGS) entry which is preliminary data.</text>
</comment>
<sequence>MASGRADHGQRLADGEGFQKKLTWICLGIIFAGPVLGMAAAMLGAAEVYPSDYMMPVAMGVMLGLVGLGLMIAACAGLYVMAGWGATPFGAVFVAGAGVLLYGLAEGGNGWRDVGVALLAISCAAFWAAPSFSPRTKAKAEARARKRTPATSRKTAGVGGVLATGVVIALIGHVIDVWWLLLFGALAVGSAAGAGIAMRRVS</sequence>
<dbReference type="AlphaFoldDB" id="A0A7W8QHC9"/>
<evidence type="ECO:0000313" key="3">
    <source>
        <dbReference type="Proteomes" id="UP000572635"/>
    </source>
</evidence>
<feature type="transmembrane region" description="Helical" evidence="1">
    <location>
        <begin position="57"/>
        <end position="79"/>
    </location>
</feature>
<proteinExistence type="predicted"/>
<gene>
    <name evidence="2" type="ORF">HDA36_000364</name>
</gene>
<keyword evidence="1" id="KW-0472">Membrane</keyword>
<feature type="transmembrane region" description="Helical" evidence="1">
    <location>
        <begin position="155"/>
        <end position="172"/>
    </location>
</feature>
<name>A0A7W8QHC9_9ACTN</name>
<protein>
    <submittedName>
        <fullName evidence="2">Uncharacterized protein</fullName>
    </submittedName>
</protein>